<evidence type="ECO:0000313" key="4">
    <source>
        <dbReference type="EMBL" id="NKI18309.1"/>
    </source>
</evidence>
<protein>
    <submittedName>
        <fullName evidence="4">Co-chaperone DjlA</fullName>
    </submittedName>
</protein>
<keyword evidence="2" id="KW-0472">Membrane</keyword>
<dbReference type="PANTHER" id="PTHR24074">
    <property type="entry name" value="CO-CHAPERONE PROTEIN DJLA"/>
    <property type="match status" value="1"/>
</dbReference>
<dbReference type="CDD" id="cd07316">
    <property type="entry name" value="terB_like_DjlA"/>
    <property type="match status" value="1"/>
</dbReference>
<evidence type="ECO:0000313" key="5">
    <source>
        <dbReference type="Proteomes" id="UP000765845"/>
    </source>
</evidence>
<dbReference type="CDD" id="cd06257">
    <property type="entry name" value="DnaJ"/>
    <property type="match status" value="1"/>
</dbReference>
<keyword evidence="2" id="KW-0812">Transmembrane</keyword>
<dbReference type="InterPro" id="IPR029024">
    <property type="entry name" value="TerB-like"/>
</dbReference>
<dbReference type="Gene3D" id="1.10.287.110">
    <property type="entry name" value="DnaJ domain"/>
    <property type="match status" value="1"/>
</dbReference>
<dbReference type="PROSITE" id="PS50076">
    <property type="entry name" value="DNAJ_2"/>
    <property type="match status" value="1"/>
</dbReference>
<evidence type="ECO:0000259" key="3">
    <source>
        <dbReference type="PROSITE" id="PS50076"/>
    </source>
</evidence>
<dbReference type="InterPro" id="IPR036869">
    <property type="entry name" value="J_dom_sf"/>
</dbReference>
<reference evidence="4 5" key="1">
    <citation type="submission" date="2020-04" db="EMBL/GenBank/DDBJ databases">
        <authorList>
            <person name="Yoon J."/>
        </authorList>
    </citation>
    <scope>NUCLEOTIDE SEQUENCE [LARGE SCALE GENOMIC DNA]</scope>
    <source>
        <strain evidence="4 5">KMU-166</strain>
    </source>
</reference>
<dbReference type="SUPFAM" id="SSF158682">
    <property type="entry name" value="TerB-like"/>
    <property type="match status" value="1"/>
</dbReference>
<dbReference type="Proteomes" id="UP000765845">
    <property type="component" value="Unassembled WGS sequence"/>
</dbReference>
<dbReference type="Pfam" id="PF05099">
    <property type="entry name" value="TerB"/>
    <property type="match status" value="1"/>
</dbReference>
<dbReference type="InterPro" id="IPR007791">
    <property type="entry name" value="DjlA_N"/>
</dbReference>
<evidence type="ECO:0000256" key="1">
    <source>
        <dbReference type="ARBA" id="ARBA00023186"/>
    </source>
</evidence>
<dbReference type="RefSeq" id="WP_168450825.1">
    <property type="nucleotide sequence ID" value="NZ_JAAWWK010000004.1"/>
</dbReference>
<accession>A0ABX1GJH7</accession>
<gene>
    <name evidence="4" type="primary">djlA</name>
    <name evidence="4" type="ORF">HCU74_12910</name>
</gene>
<proteinExistence type="predicted"/>
<dbReference type="Gene3D" id="1.10.3680.10">
    <property type="entry name" value="TerB-like"/>
    <property type="match status" value="1"/>
</dbReference>
<keyword evidence="2" id="KW-1133">Transmembrane helix</keyword>
<keyword evidence="5" id="KW-1185">Reference proteome</keyword>
<dbReference type="Pfam" id="PF00226">
    <property type="entry name" value="DnaJ"/>
    <property type="match status" value="1"/>
</dbReference>
<sequence>MGKLIGGLLGLFSGGFFYALIGIAVGHLFDRSLKQAMGFNSAEKRELMQQSFFETTFRVMGHIAKADGRICKFEIAQADAIFAQLGLTPERRRFAIERFKEGGSESFQLENAIERFLATCGDQPLMRQMILEALIAMALADDDLDSAEQDVLSTVAQLLGMSGAQFERLLQMAQAQRRFDGRTNSGYQQGHGRDEQSALDAAYQALGVSEDVNNKDLKKAYRKLMSEHHPDKLIAQGMPEDMVRIATEKSQEISAAYELIGKHRGLA</sequence>
<dbReference type="EMBL" id="JAAWWK010000004">
    <property type="protein sequence ID" value="NKI18309.1"/>
    <property type="molecule type" value="Genomic_DNA"/>
</dbReference>
<dbReference type="PRINTS" id="PR00625">
    <property type="entry name" value="JDOMAIN"/>
</dbReference>
<dbReference type="SMART" id="SM00271">
    <property type="entry name" value="DnaJ"/>
    <property type="match status" value="1"/>
</dbReference>
<comment type="caution">
    <text evidence="4">The sequence shown here is derived from an EMBL/GenBank/DDBJ whole genome shotgun (WGS) entry which is preliminary data.</text>
</comment>
<dbReference type="NCBIfam" id="NF006948">
    <property type="entry name" value="PRK09430.1"/>
    <property type="match status" value="1"/>
</dbReference>
<keyword evidence="1" id="KW-0143">Chaperone</keyword>
<dbReference type="InterPro" id="IPR001623">
    <property type="entry name" value="DnaJ_domain"/>
</dbReference>
<feature type="transmembrane region" description="Helical" evidence="2">
    <location>
        <begin position="6"/>
        <end position="29"/>
    </location>
</feature>
<feature type="domain" description="J" evidence="3">
    <location>
        <begin position="201"/>
        <end position="265"/>
    </location>
</feature>
<dbReference type="InterPro" id="IPR050817">
    <property type="entry name" value="DjlA_DnaK_co-chaperone"/>
</dbReference>
<dbReference type="SUPFAM" id="SSF46565">
    <property type="entry name" value="Chaperone J-domain"/>
    <property type="match status" value="1"/>
</dbReference>
<name>A0ABX1GJH7_9GAMM</name>
<evidence type="ECO:0000256" key="2">
    <source>
        <dbReference type="SAM" id="Phobius"/>
    </source>
</evidence>
<organism evidence="4 5">
    <name type="scientific">Spongiibacter thalassae</name>
    <dbReference type="NCBI Taxonomy" id="2721624"/>
    <lineage>
        <taxon>Bacteria</taxon>
        <taxon>Pseudomonadati</taxon>
        <taxon>Pseudomonadota</taxon>
        <taxon>Gammaproteobacteria</taxon>
        <taxon>Cellvibrionales</taxon>
        <taxon>Spongiibacteraceae</taxon>
        <taxon>Spongiibacter</taxon>
    </lineage>
</organism>